<dbReference type="RefSeq" id="WP_186501742.1">
    <property type="nucleotide sequence ID" value="NZ_JACOGK010000001.1"/>
</dbReference>
<dbReference type="Pfam" id="PF03466">
    <property type="entry name" value="LysR_substrate"/>
    <property type="match status" value="1"/>
</dbReference>
<dbReference type="PROSITE" id="PS50931">
    <property type="entry name" value="HTH_LYSR"/>
    <property type="match status" value="1"/>
</dbReference>
<reference evidence="6 7" key="1">
    <citation type="submission" date="2020-08" db="EMBL/GenBank/DDBJ databases">
        <authorList>
            <person name="Liu C."/>
            <person name="Sun Q."/>
        </authorList>
    </citation>
    <scope>NUCLEOTIDE SEQUENCE [LARGE SCALE GENOMIC DNA]</scope>
    <source>
        <strain evidence="6 7">NSJ-59</strain>
    </source>
</reference>
<dbReference type="EMBL" id="JACOGK010000001">
    <property type="protein sequence ID" value="MBC3535680.1"/>
    <property type="molecule type" value="Genomic_DNA"/>
</dbReference>
<keyword evidence="4" id="KW-0804">Transcription</keyword>
<keyword evidence="2" id="KW-0805">Transcription regulation</keyword>
<proteinExistence type="inferred from homology"/>
<dbReference type="Pfam" id="PF00126">
    <property type="entry name" value="HTH_1"/>
    <property type="match status" value="1"/>
</dbReference>
<protein>
    <submittedName>
        <fullName evidence="6">LysR family transcriptional regulator</fullName>
    </submittedName>
</protein>
<evidence type="ECO:0000259" key="5">
    <source>
        <dbReference type="PROSITE" id="PS50931"/>
    </source>
</evidence>
<evidence type="ECO:0000256" key="3">
    <source>
        <dbReference type="ARBA" id="ARBA00023125"/>
    </source>
</evidence>
<dbReference type="Gene3D" id="3.40.190.290">
    <property type="match status" value="1"/>
</dbReference>
<evidence type="ECO:0000256" key="2">
    <source>
        <dbReference type="ARBA" id="ARBA00023015"/>
    </source>
</evidence>
<sequence>MELRTLKYFLTVAREENITHAADVLHITQPTLSRQMAALEEKLGVTLFERGSHHITLTDSGMLLRRRAQEIVELTCKTVEEMAHADMDVAGNISIGAGETANMEYLAQGIAAFQKRYPDVTFSVYTAIADDVKEKLEQGFLDFGLVADPVDISTYHIVQLPKRDGWCLFMRRDDPLAKLPCIHPKDLSGQDIIIPMRPSVRNDVENWLGPYAGTIRIRGHVNLSVHNMGYLVRAGVGKVLTFMLETVPDEFHLCPLEPDMKDSGFFVWRKNQFVAKPVHLFQDFFKDYIAGLSADTNGETEKKD</sequence>
<dbReference type="SUPFAM" id="SSF53850">
    <property type="entry name" value="Periplasmic binding protein-like II"/>
    <property type="match status" value="1"/>
</dbReference>
<evidence type="ECO:0000313" key="6">
    <source>
        <dbReference type="EMBL" id="MBC3535680.1"/>
    </source>
</evidence>
<keyword evidence="7" id="KW-1185">Reference proteome</keyword>
<dbReference type="CDD" id="cd05466">
    <property type="entry name" value="PBP2_LTTR_substrate"/>
    <property type="match status" value="1"/>
</dbReference>
<feature type="domain" description="HTH lysR-type" evidence="5">
    <location>
        <begin position="1"/>
        <end position="58"/>
    </location>
</feature>
<dbReference type="PRINTS" id="PR00039">
    <property type="entry name" value="HTHLYSR"/>
</dbReference>
<accession>A0ABR6VG65</accession>
<dbReference type="InterPro" id="IPR000847">
    <property type="entry name" value="LysR_HTH_N"/>
</dbReference>
<evidence type="ECO:0000256" key="1">
    <source>
        <dbReference type="ARBA" id="ARBA00009437"/>
    </source>
</evidence>
<dbReference type="SUPFAM" id="SSF46785">
    <property type="entry name" value="Winged helix' DNA-binding domain"/>
    <property type="match status" value="1"/>
</dbReference>
<comment type="caution">
    <text evidence="6">The sequence shown here is derived from an EMBL/GenBank/DDBJ whole genome shotgun (WGS) entry which is preliminary data.</text>
</comment>
<keyword evidence="3" id="KW-0238">DNA-binding</keyword>
<evidence type="ECO:0000256" key="4">
    <source>
        <dbReference type="ARBA" id="ARBA00023163"/>
    </source>
</evidence>
<name>A0ABR6VG65_9FIRM</name>
<dbReference type="InterPro" id="IPR036390">
    <property type="entry name" value="WH_DNA-bd_sf"/>
</dbReference>
<dbReference type="Proteomes" id="UP000606870">
    <property type="component" value="Unassembled WGS sequence"/>
</dbReference>
<dbReference type="PANTHER" id="PTHR30419:SF8">
    <property type="entry name" value="NITROGEN ASSIMILATION TRANSCRIPTIONAL ACTIVATOR-RELATED"/>
    <property type="match status" value="1"/>
</dbReference>
<dbReference type="InterPro" id="IPR005119">
    <property type="entry name" value="LysR_subst-bd"/>
</dbReference>
<dbReference type="InterPro" id="IPR036388">
    <property type="entry name" value="WH-like_DNA-bd_sf"/>
</dbReference>
<dbReference type="Gene3D" id="1.10.10.10">
    <property type="entry name" value="Winged helix-like DNA-binding domain superfamily/Winged helix DNA-binding domain"/>
    <property type="match status" value="1"/>
</dbReference>
<dbReference type="InterPro" id="IPR050950">
    <property type="entry name" value="HTH-type_LysR_regulators"/>
</dbReference>
<gene>
    <name evidence="6" type="ORF">H8J70_00160</name>
</gene>
<organism evidence="6 7">
    <name type="scientific">Megasphaera hominis</name>
    <dbReference type="NCBI Taxonomy" id="159836"/>
    <lineage>
        <taxon>Bacteria</taxon>
        <taxon>Bacillati</taxon>
        <taxon>Bacillota</taxon>
        <taxon>Negativicutes</taxon>
        <taxon>Veillonellales</taxon>
        <taxon>Veillonellaceae</taxon>
        <taxon>Megasphaera</taxon>
    </lineage>
</organism>
<evidence type="ECO:0000313" key="7">
    <source>
        <dbReference type="Proteomes" id="UP000606870"/>
    </source>
</evidence>
<comment type="similarity">
    <text evidence="1">Belongs to the LysR transcriptional regulatory family.</text>
</comment>
<dbReference type="PANTHER" id="PTHR30419">
    <property type="entry name" value="HTH-TYPE TRANSCRIPTIONAL REGULATOR YBHD"/>
    <property type="match status" value="1"/>
</dbReference>